<dbReference type="Proteomes" id="UP000793456">
    <property type="component" value="Chromosome XXIV"/>
</dbReference>
<evidence type="ECO:0000313" key="1">
    <source>
        <dbReference type="EMBL" id="TMS02276.1"/>
    </source>
</evidence>
<gene>
    <name evidence="1" type="ORF">E3U43_007816</name>
</gene>
<protein>
    <submittedName>
        <fullName evidence="1">Uncharacterized protein</fullName>
    </submittedName>
</protein>
<name>A0ACD3Q532_LARCR</name>
<evidence type="ECO:0000313" key="2">
    <source>
        <dbReference type="Proteomes" id="UP000793456"/>
    </source>
</evidence>
<keyword evidence="2" id="KW-1185">Reference proteome</keyword>
<accession>A0ACD3Q532</accession>
<sequence length="655" mass="71077">MLKWPFKVCLSALKRSGPVPWLRQLDAPPQLSVRTQRSCCTLSKCQKKIRALSWAKDEPSVTVIPGEEFSTDPKPNTTSPLTTTAKTTTTTKSTTTSTTPPTTKPTTKPTTPSTTKPTTKPTTASTTKPTTASTTKPTTKPTTASTTKPTTASTTKPTTKPTTTTPKTTTPSPKPTPPANVTVGNYNVTIDKKVCLLAQMGLQIRLETLKANGTFVVQPKLTTASGDCKETTAKLTLTFKEGHITFSFNKSVADNQAFVDSLSFNLDYPFGEGGNKEYSANNQSLHLFPAKIGHAYSCKNESLYMGNGLYLDITKDRMQGFNLTKSNDFGTSDVCAADRPDYRVAIAVGVTLLVLILVVVVAYLLSRRRRTDGYQSLKRSANHNHGFKQLIVGFREEMCSRMRSHVAAGAGAGLGHPHPTTCCKTSDLQLRSADKHEDLCSATNGLTATMADEAAVVEEGMCSAQGPLVAVSFQKNVNRKQKYLEAEPKALGITQIGLSLFQVLLMSMFLSKDLSQRRTDIPFFILSIMVVIAGALAVAAQNLEMPTLRACLGMQVVACGASISNFILCLFKMDMNHYCDYHQYHDDNFTLHYGETCRNIEATVSHVYAEGLIIQVALITISTTLAAYCCKVVNCCTPAPKMPVITVQTPAVQQQ</sequence>
<dbReference type="EMBL" id="CM011697">
    <property type="protein sequence ID" value="TMS02276.1"/>
    <property type="molecule type" value="Genomic_DNA"/>
</dbReference>
<comment type="caution">
    <text evidence="1">The sequence shown here is derived from an EMBL/GenBank/DDBJ whole genome shotgun (WGS) entry which is preliminary data.</text>
</comment>
<proteinExistence type="predicted"/>
<organism evidence="1 2">
    <name type="scientific">Larimichthys crocea</name>
    <name type="common">Large yellow croaker</name>
    <name type="synonym">Pseudosciaena crocea</name>
    <dbReference type="NCBI Taxonomy" id="215358"/>
    <lineage>
        <taxon>Eukaryota</taxon>
        <taxon>Metazoa</taxon>
        <taxon>Chordata</taxon>
        <taxon>Craniata</taxon>
        <taxon>Vertebrata</taxon>
        <taxon>Euteleostomi</taxon>
        <taxon>Actinopterygii</taxon>
        <taxon>Neopterygii</taxon>
        <taxon>Teleostei</taxon>
        <taxon>Neoteleostei</taxon>
        <taxon>Acanthomorphata</taxon>
        <taxon>Eupercaria</taxon>
        <taxon>Sciaenidae</taxon>
        <taxon>Larimichthys</taxon>
    </lineage>
</organism>
<reference evidence="1" key="1">
    <citation type="submission" date="2018-11" db="EMBL/GenBank/DDBJ databases">
        <title>The sequence and de novo assembly of Larimichthys crocea genome using PacBio and Hi-C technologies.</title>
        <authorList>
            <person name="Xu P."/>
            <person name="Chen B."/>
            <person name="Zhou Z."/>
            <person name="Ke Q."/>
            <person name="Wu Y."/>
            <person name="Bai H."/>
            <person name="Pu F."/>
        </authorList>
    </citation>
    <scope>NUCLEOTIDE SEQUENCE</scope>
    <source>
        <tissue evidence="1">Muscle</tissue>
    </source>
</reference>